<dbReference type="InterPro" id="IPR037089">
    <property type="entry name" value="Methyl-teptahyd_DH_N_sf"/>
</dbReference>
<organism evidence="3 4">
    <name type="scientific">Parasulfuritortus cantonensis</name>
    <dbReference type="NCBI Taxonomy" id="2528202"/>
    <lineage>
        <taxon>Bacteria</taxon>
        <taxon>Pseudomonadati</taxon>
        <taxon>Pseudomonadota</taxon>
        <taxon>Betaproteobacteria</taxon>
        <taxon>Nitrosomonadales</taxon>
        <taxon>Thiobacillaceae</taxon>
        <taxon>Parasulfuritortus</taxon>
    </lineage>
</organism>
<dbReference type="InterPro" id="IPR046346">
    <property type="entry name" value="Aminoacid_DH-like_N_sf"/>
</dbReference>
<dbReference type="Gene3D" id="3.40.50.720">
    <property type="entry name" value="NAD(P)-binding Rossmann-like Domain"/>
    <property type="match status" value="1"/>
</dbReference>
<proteinExistence type="predicted"/>
<sequence length="294" mass="29903">MEKPYLLHFATPANRVSPFDVNMAYDAGWDAVIPYAGVGPDEIAGFTQDAIFSRGPKGARRTGIFIGGRDALLAHAMLEAARLAMVPPFQVSVFADPSGAYTTAAAMVAKAEHAVAGRGGLNGRRVTVFGGTGPVGMVAAILAAQAGARVTIPGHDGPARAEAAVAAIRARLGLDIRAADAASEAGKDALIAETEVALCTAKAGVRVLDERHLALATGLLVAADINAVPPSGIAGIGVMDDGVALGGALAIGPLAIGNVKYKVQHGLLQAMRTTEAPVYLGFAEAMAEARRHVG</sequence>
<evidence type="ECO:0000313" key="3">
    <source>
        <dbReference type="EMBL" id="TCJ11920.1"/>
    </source>
</evidence>
<reference evidence="3 4" key="1">
    <citation type="submission" date="2019-03" db="EMBL/GenBank/DDBJ databases">
        <title>Genome sequence of Thiobacillaceae bacterium LSR1, a sulfur-oxidizing bacterium isolated from freshwater sediment.</title>
        <authorList>
            <person name="Li S."/>
        </authorList>
    </citation>
    <scope>NUCLEOTIDE SEQUENCE [LARGE SCALE GENOMIC DNA]</scope>
    <source>
        <strain evidence="3 4">LSR1</strain>
    </source>
</reference>
<comment type="caution">
    <text evidence="3">The sequence shown here is derived from an EMBL/GenBank/DDBJ whole genome shotgun (WGS) entry which is preliminary data.</text>
</comment>
<dbReference type="Gene3D" id="3.40.50.10280">
    <property type="entry name" value="Methylene-tetrahydromethanopterin dehydrogenase, N-terminal domain"/>
    <property type="match status" value="1"/>
</dbReference>
<dbReference type="SUPFAM" id="SSF53223">
    <property type="entry name" value="Aminoacid dehydrogenase-like, N-terminal domain"/>
    <property type="match status" value="1"/>
</dbReference>
<dbReference type="Proteomes" id="UP000295443">
    <property type="component" value="Unassembled WGS sequence"/>
</dbReference>
<dbReference type="EMBL" id="SJZB01000047">
    <property type="protein sequence ID" value="TCJ11920.1"/>
    <property type="molecule type" value="Genomic_DNA"/>
</dbReference>
<protein>
    <submittedName>
        <fullName evidence="3">Methylenetetrahydromethanopterin dehydrogenase</fullName>
    </submittedName>
</protein>
<evidence type="ECO:0000259" key="2">
    <source>
        <dbReference type="Pfam" id="PF09176"/>
    </source>
</evidence>
<feature type="domain" description="Methylene-tetrahydromethanopterin dehydrogenase N-terminal" evidence="2">
    <location>
        <begin position="18"/>
        <end position="98"/>
    </location>
</feature>
<dbReference type="GO" id="GO:0016491">
    <property type="term" value="F:oxidoreductase activity"/>
    <property type="evidence" value="ECO:0007669"/>
    <property type="project" value="UniProtKB-KW"/>
</dbReference>
<evidence type="ECO:0000256" key="1">
    <source>
        <dbReference type="ARBA" id="ARBA00023002"/>
    </source>
</evidence>
<keyword evidence="1" id="KW-0560">Oxidoreductase</keyword>
<accession>A0A4R1B371</accession>
<name>A0A4R1B371_9PROT</name>
<gene>
    <name evidence="3" type="ORF">EZJ19_13585</name>
</gene>
<dbReference type="InterPro" id="IPR036291">
    <property type="entry name" value="NAD(P)-bd_dom_sf"/>
</dbReference>
<evidence type="ECO:0000313" key="4">
    <source>
        <dbReference type="Proteomes" id="UP000295443"/>
    </source>
</evidence>
<dbReference type="InterPro" id="IPR015259">
    <property type="entry name" value="Methyl-teptahyd_DH_N"/>
</dbReference>
<keyword evidence="4" id="KW-1185">Reference proteome</keyword>
<dbReference type="AlphaFoldDB" id="A0A4R1B371"/>
<dbReference type="SUPFAM" id="SSF51735">
    <property type="entry name" value="NAD(P)-binding Rossmann-fold domains"/>
    <property type="match status" value="1"/>
</dbReference>
<dbReference type="OrthoDB" id="8556544at2"/>
<dbReference type="Pfam" id="PF09176">
    <property type="entry name" value="Mpt_N"/>
    <property type="match status" value="1"/>
</dbReference>